<name>A0A7T5UQN0_9BACT</name>
<evidence type="ECO:0000256" key="1">
    <source>
        <dbReference type="SAM" id="MobiDB-lite"/>
    </source>
</evidence>
<evidence type="ECO:0000313" key="2">
    <source>
        <dbReference type="EMBL" id="QQG45346.1"/>
    </source>
</evidence>
<reference evidence="2 3" key="1">
    <citation type="submission" date="2020-07" db="EMBL/GenBank/DDBJ databases">
        <title>Huge and variable diversity of episymbiotic CPR bacteria and DPANN archaea in groundwater ecosystems.</title>
        <authorList>
            <person name="He C.Y."/>
            <person name="Keren R."/>
            <person name="Whittaker M."/>
            <person name="Farag I.F."/>
            <person name="Doudna J."/>
            <person name="Cate J.H.D."/>
            <person name="Banfield J.F."/>
        </authorList>
    </citation>
    <scope>NUCLEOTIDE SEQUENCE [LARGE SCALE GENOMIC DNA]</scope>
    <source>
        <strain evidence="2">NC_groundwater_541_Ag_S-0.1um_46_50</strain>
    </source>
</reference>
<dbReference type="AlphaFoldDB" id="A0A7T5UQN0"/>
<protein>
    <submittedName>
        <fullName evidence="2">Uncharacterized protein</fullName>
    </submittedName>
</protein>
<dbReference type="Proteomes" id="UP000595618">
    <property type="component" value="Chromosome"/>
</dbReference>
<feature type="region of interest" description="Disordered" evidence="1">
    <location>
        <begin position="1"/>
        <end position="27"/>
    </location>
</feature>
<proteinExistence type="predicted"/>
<gene>
    <name evidence="2" type="ORF">HYW89_00180</name>
</gene>
<dbReference type="EMBL" id="CP066690">
    <property type="protein sequence ID" value="QQG45346.1"/>
    <property type="molecule type" value="Genomic_DNA"/>
</dbReference>
<sequence length="84" mass="9646">MRQSQKIPPCGGPEDGQESKRIKLPTRHRGQCSEAVDELLRKIDEVLDEVELPGDLKNQICRGEPQIYLCDGRRVRLRDILGRH</sequence>
<accession>A0A7T5UQN0</accession>
<organism evidence="2 3">
    <name type="scientific">Candidatus Sungiibacteriota bacterium</name>
    <dbReference type="NCBI Taxonomy" id="2750080"/>
    <lineage>
        <taxon>Bacteria</taxon>
        <taxon>Candidatus Sungiibacteriota</taxon>
    </lineage>
</organism>
<evidence type="ECO:0000313" key="3">
    <source>
        <dbReference type="Proteomes" id="UP000595618"/>
    </source>
</evidence>